<evidence type="ECO:0000259" key="2">
    <source>
        <dbReference type="PROSITE" id="PS50157"/>
    </source>
</evidence>
<reference evidence="3" key="1">
    <citation type="journal article" date="2017" name="Science">
        <title>Giant viruses with an expanded complement of translation system components.</title>
        <authorList>
            <person name="Schulz F."/>
            <person name="Yutin N."/>
            <person name="Ivanova N.N."/>
            <person name="Ortega D.R."/>
            <person name="Lee T.K."/>
            <person name="Vierheilig J."/>
            <person name="Daims H."/>
            <person name="Horn M."/>
            <person name="Wagner M."/>
            <person name="Jensen G.J."/>
            <person name="Kyrpides N.C."/>
            <person name="Koonin E.V."/>
            <person name="Woyke T."/>
        </authorList>
    </citation>
    <scope>NUCLEOTIDE SEQUENCE</scope>
    <source>
        <strain evidence="3">ILV1</strain>
    </source>
</reference>
<evidence type="ECO:0000313" key="3">
    <source>
        <dbReference type="EMBL" id="ARF10073.1"/>
    </source>
</evidence>
<evidence type="ECO:0000256" key="1">
    <source>
        <dbReference type="PROSITE-ProRule" id="PRU00042"/>
    </source>
</evidence>
<proteinExistence type="predicted"/>
<dbReference type="GO" id="GO:0008270">
    <property type="term" value="F:zinc ion binding"/>
    <property type="evidence" value="ECO:0007669"/>
    <property type="project" value="UniProtKB-KW"/>
</dbReference>
<feature type="domain" description="C2H2-type" evidence="2">
    <location>
        <begin position="3"/>
        <end position="32"/>
    </location>
</feature>
<sequence>MLYECSSCNYSTNDKSNYTRHLKSASHIKKNSNAKSVNNSKKELNHTIEYKCECGISFNHYPRLSRHKKKCVVTCYL</sequence>
<dbReference type="InterPro" id="IPR036236">
    <property type="entry name" value="Znf_C2H2_sf"/>
</dbReference>
<keyword evidence="1" id="KW-0863">Zinc-finger</keyword>
<keyword evidence="1" id="KW-0479">Metal-binding</keyword>
<dbReference type="SUPFAM" id="SSF57667">
    <property type="entry name" value="beta-beta-alpha zinc fingers"/>
    <property type="match status" value="1"/>
</dbReference>
<organism evidence="3">
    <name type="scientific">Indivirus ILV1</name>
    <dbReference type="NCBI Taxonomy" id="1977633"/>
    <lineage>
        <taxon>Viruses</taxon>
        <taxon>Varidnaviria</taxon>
        <taxon>Bamfordvirae</taxon>
        <taxon>Nucleocytoviricota</taxon>
        <taxon>Megaviricetes</taxon>
        <taxon>Imitervirales</taxon>
        <taxon>Mimiviridae</taxon>
        <taxon>Klosneuvirinae</taxon>
        <taxon>Indivirus</taxon>
    </lineage>
</organism>
<name>A0A1V0SED1_9VIRU</name>
<dbReference type="EMBL" id="KY684096">
    <property type="protein sequence ID" value="ARF10073.1"/>
    <property type="molecule type" value="Genomic_DNA"/>
</dbReference>
<gene>
    <name evidence="3" type="ORF">Indivirus_12_1</name>
</gene>
<accession>A0A1V0SED1</accession>
<dbReference type="InterPro" id="IPR013087">
    <property type="entry name" value="Znf_C2H2_type"/>
</dbReference>
<keyword evidence="1" id="KW-0862">Zinc</keyword>
<protein>
    <recommendedName>
        <fullName evidence="2">C2H2-type domain-containing protein</fullName>
    </recommendedName>
</protein>
<dbReference type="PROSITE" id="PS50157">
    <property type="entry name" value="ZINC_FINGER_C2H2_2"/>
    <property type="match status" value="1"/>
</dbReference>